<proteinExistence type="predicted"/>
<dbReference type="Proteomes" id="UP000250275">
    <property type="component" value="Unassembled WGS sequence"/>
</dbReference>
<evidence type="ECO:0000313" key="2">
    <source>
        <dbReference type="Proteomes" id="UP000250275"/>
    </source>
</evidence>
<dbReference type="AlphaFoldDB" id="A0A310SH49"/>
<protein>
    <submittedName>
        <fullName evidence="1">Uncharacterized protein</fullName>
    </submittedName>
</protein>
<sequence length="89" mass="10263">MKNIDNMEKEELAVVLETKYKLNIECECCFKAKICRNTHRKLETTKTAAGRYGKEINLSRSRKVLMYSDNGGEFMGKTSRFGYIKGNKT</sequence>
<gene>
    <name evidence="1" type="ORF">WN48_00338</name>
</gene>
<organism evidence="1 2">
    <name type="scientific">Eufriesea mexicana</name>
    <dbReference type="NCBI Taxonomy" id="516756"/>
    <lineage>
        <taxon>Eukaryota</taxon>
        <taxon>Metazoa</taxon>
        <taxon>Ecdysozoa</taxon>
        <taxon>Arthropoda</taxon>
        <taxon>Hexapoda</taxon>
        <taxon>Insecta</taxon>
        <taxon>Pterygota</taxon>
        <taxon>Neoptera</taxon>
        <taxon>Endopterygota</taxon>
        <taxon>Hymenoptera</taxon>
        <taxon>Apocrita</taxon>
        <taxon>Aculeata</taxon>
        <taxon>Apoidea</taxon>
        <taxon>Anthophila</taxon>
        <taxon>Apidae</taxon>
        <taxon>Eufriesea</taxon>
    </lineage>
</organism>
<dbReference type="EMBL" id="KQ769940">
    <property type="protein sequence ID" value="OAD52762.1"/>
    <property type="molecule type" value="Genomic_DNA"/>
</dbReference>
<evidence type="ECO:0000313" key="1">
    <source>
        <dbReference type="EMBL" id="OAD52762.1"/>
    </source>
</evidence>
<accession>A0A310SH49</accession>
<keyword evidence="2" id="KW-1185">Reference proteome</keyword>
<name>A0A310SH49_9HYME</name>
<reference evidence="1 2" key="1">
    <citation type="submission" date="2015-07" db="EMBL/GenBank/DDBJ databases">
        <title>The genome of Eufriesea mexicana.</title>
        <authorList>
            <person name="Pan H."/>
            <person name="Kapheim K."/>
        </authorList>
    </citation>
    <scope>NUCLEOTIDE SEQUENCE [LARGE SCALE GENOMIC DNA]</scope>
    <source>
        <strain evidence="1">0111107269</strain>
        <tissue evidence="1">Whole body</tissue>
    </source>
</reference>